<evidence type="ECO:0000256" key="15">
    <source>
        <dbReference type="RuleBase" id="RU363016"/>
    </source>
</evidence>
<reference evidence="18" key="1">
    <citation type="submission" date="2020-08" db="EMBL/GenBank/DDBJ databases">
        <title>Genome public.</title>
        <authorList>
            <person name="Liu C."/>
            <person name="Sun Q."/>
        </authorList>
    </citation>
    <scope>NUCLEOTIDE SEQUENCE</scope>
    <source>
        <strain evidence="18">H8</strain>
    </source>
</reference>
<dbReference type="Gene3D" id="3.40.50.300">
    <property type="entry name" value="P-loop containing nucleotide triphosphate hydrolases"/>
    <property type="match status" value="2"/>
</dbReference>
<dbReference type="InterPro" id="IPR004609">
    <property type="entry name" value="ATP-dep_DNA_helicase_RecG"/>
</dbReference>
<gene>
    <name evidence="18" type="primary">recG</name>
    <name evidence="18" type="ORF">H8698_10205</name>
</gene>
<dbReference type="InterPro" id="IPR045562">
    <property type="entry name" value="RecG_dom3_C"/>
</dbReference>
<evidence type="ECO:0000256" key="7">
    <source>
        <dbReference type="ARBA" id="ARBA00022840"/>
    </source>
</evidence>
<dbReference type="InterPro" id="IPR027417">
    <property type="entry name" value="P-loop_NTPase"/>
</dbReference>
<evidence type="ECO:0000259" key="17">
    <source>
        <dbReference type="PROSITE" id="PS51194"/>
    </source>
</evidence>
<dbReference type="SUPFAM" id="SSF50249">
    <property type="entry name" value="Nucleic acid-binding proteins"/>
    <property type="match status" value="1"/>
</dbReference>
<feature type="domain" description="Helicase ATP-binding" evidence="16">
    <location>
        <begin position="274"/>
        <end position="435"/>
    </location>
</feature>
<dbReference type="CDD" id="cd17992">
    <property type="entry name" value="DEXHc_RecG"/>
    <property type="match status" value="1"/>
</dbReference>
<dbReference type="InterPro" id="IPR001650">
    <property type="entry name" value="Helicase_C-like"/>
</dbReference>
<keyword evidence="8" id="KW-0238">DNA-binding</keyword>
<proteinExistence type="inferred from homology"/>
<evidence type="ECO:0000256" key="1">
    <source>
        <dbReference type="ARBA" id="ARBA00007504"/>
    </source>
</evidence>
<dbReference type="Proteomes" id="UP000611762">
    <property type="component" value="Unassembled WGS sequence"/>
</dbReference>
<dbReference type="PROSITE" id="PS51194">
    <property type="entry name" value="HELICASE_CTER"/>
    <property type="match status" value="1"/>
</dbReference>
<keyword evidence="7 15" id="KW-0067">ATP-binding</keyword>
<keyword evidence="10 15" id="KW-0234">DNA repair</keyword>
<dbReference type="NCBIfam" id="TIGR00643">
    <property type="entry name" value="recG"/>
    <property type="match status" value="1"/>
</dbReference>
<comment type="function">
    <text evidence="15">Plays a critical role in recombination and DNA repair. Helps process Holliday junction intermediates to mature products by catalyzing branch migration. Has replication fork regression activity, unwinds stalled or blocked replication forks to make a HJ that can be resolved. Has a DNA unwinding activity characteristic of a DNA helicase with 3'-5' polarity.</text>
</comment>
<dbReference type="InterPro" id="IPR033454">
    <property type="entry name" value="RecG_wedge"/>
</dbReference>
<evidence type="ECO:0000256" key="11">
    <source>
        <dbReference type="ARBA" id="ARBA00023235"/>
    </source>
</evidence>
<keyword evidence="3 15" id="KW-0547">Nucleotide-binding</keyword>
<sequence>MDKKNILNESISVLDGIGQKRAELFRTLGVFTVSDLLTFYPRGYEDRTKLKKLAELTDGETVCVRGRAVSPLRENMIRKNLYVCSLKISDGTGFLELVWFNNRFIKRMINLETEYVFYGKVSIGQKKQMQTPLFEVPGTNNVTGKIFPIYSLCAGLSLKIVTDAVRAAQDLALQLLPEILPEHLRQEHNLCSVWYAVQNIHFPKDMAALELARRRLVFEELFLFQTALFSLREDRTIEKAVSLKNSGFTKQLVSTLPYPLTAAQNRVVGEICSDLERAVPMSRLVQGDVGCGKTLVAAIAMFVCAKNGYSAAMMAPTEILASQHYESLSALFAPFGLETRLITGSMTAKQRRTVTEEIENGRVKIIVGTHALISEQTNLGNLALIITDEQHRFGVSQRKQLENKGRHPHVLIMTATPIPRTLALMMYGDLDISIIDELPPGRKKVDTFVVGEHMRRRVYAFLKKETDAGRQAYIVCPAVEPSEIPGMKDVLTYSGELKQLFGSRVSYIHGKMKPGEKDEIMTRFKNGDIKILVATSVIEVGVNVPNASVMVIENAARFGLSQLHQLRGRVGRGSDKAYCILFPGENIPTDTPRMKIMKQSADGFQIAEQDLKLRGPGEFFGARQHGLMTFKLANIYCDIDILNETTKAAKELVLSDKGFKKTENKPIFDAILKLFDTNITFS</sequence>
<dbReference type="NCBIfam" id="NF008165">
    <property type="entry name" value="PRK10917.1-3"/>
    <property type="match status" value="1"/>
</dbReference>
<feature type="domain" description="Helicase C-terminal" evidence="17">
    <location>
        <begin position="454"/>
        <end position="612"/>
    </location>
</feature>
<evidence type="ECO:0000256" key="13">
    <source>
        <dbReference type="ARBA" id="ARBA00034808"/>
    </source>
</evidence>
<dbReference type="GO" id="GO:0006310">
    <property type="term" value="P:DNA recombination"/>
    <property type="evidence" value="ECO:0007669"/>
    <property type="project" value="UniProtKB-UniRule"/>
</dbReference>
<comment type="catalytic activity">
    <reaction evidence="12 15">
        <text>Couples ATP hydrolysis with the unwinding of duplex DNA by translocating in the 3'-5' direction.</text>
        <dbReference type="EC" id="5.6.2.4"/>
    </reaction>
</comment>
<dbReference type="InterPro" id="IPR011545">
    <property type="entry name" value="DEAD/DEAH_box_helicase_dom"/>
</dbReference>
<keyword evidence="19" id="KW-1185">Reference proteome</keyword>
<dbReference type="InterPro" id="IPR047112">
    <property type="entry name" value="RecG/Mfd"/>
</dbReference>
<evidence type="ECO:0000256" key="14">
    <source>
        <dbReference type="ARBA" id="ARBA00048988"/>
    </source>
</evidence>
<dbReference type="Pfam" id="PF17191">
    <property type="entry name" value="RecG_wedge"/>
    <property type="match status" value="1"/>
</dbReference>
<dbReference type="EMBL" id="JACRSU010000003">
    <property type="protein sequence ID" value="MBC8541348.1"/>
    <property type="molecule type" value="Genomic_DNA"/>
</dbReference>
<dbReference type="Pfam" id="PF00270">
    <property type="entry name" value="DEAD"/>
    <property type="match status" value="1"/>
</dbReference>
<dbReference type="RefSeq" id="WP_249313395.1">
    <property type="nucleotide sequence ID" value="NZ_JACRSU010000003.1"/>
</dbReference>
<protein>
    <recommendedName>
        <fullName evidence="2 15">ATP-dependent DNA helicase RecG</fullName>
        <ecNumber evidence="13 15">5.6.2.4</ecNumber>
    </recommendedName>
</protein>
<evidence type="ECO:0000256" key="3">
    <source>
        <dbReference type="ARBA" id="ARBA00022741"/>
    </source>
</evidence>
<dbReference type="GO" id="GO:0043138">
    <property type="term" value="F:3'-5' DNA helicase activity"/>
    <property type="evidence" value="ECO:0007669"/>
    <property type="project" value="UniProtKB-EC"/>
</dbReference>
<dbReference type="EC" id="5.6.2.4" evidence="13 15"/>
<organism evidence="18 19">
    <name type="scientific">Congzhengia minquanensis</name>
    <dbReference type="NCBI Taxonomy" id="2763657"/>
    <lineage>
        <taxon>Bacteria</taxon>
        <taxon>Bacillati</taxon>
        <taxon>Bacillota</taxon>
        <taxon>Clostridia</taxon>
        <taxon>Eubacteriales</taxon>
        <taxon>Oscillospiraceae</taxon>
        <taxon>Congzhengia</taxon>
    </lineage>
</organism>
<dbReference type="PROSITE" id="PS51192">
    <property type="entry name" value="HELICASE_ATP_BIND_1"/>
    <property type="match status" value="1"/>
</dbReference>
<evidence type="ECO:0000256" key="4">
    <source>
        <dbReference type="ARBA" id="ARBA00022763"/>
    </source>
</evidence>
<evidence type="ECO:0000259" key="16">
    <source>
        <dbReference type="PROSITE" id="PS51192"/>
    </source>
</evidence>
<dbReference type="GO" id="GO:0006281">
    <property type="term" value="P:DNA repair"/>
    <property type="evidence" value="ECO:0007669"/>
    <property type="project" value="UniProtKB-UniRule"/>
</dbReference>
<keyword evidence="5 15" id="KW-0378">Hydrolase</keyword>
<dbReference type="PANTHER" id="PTHR47964:SF1">
    <property type="entry name" value="ATP-DEPENDENT DNA HELICASE HOMOLOG RECG, CHLOROPLASTIC"/>
    <property type="match status" value="1"/>
</dbReference>
<dbReference type="SMART" id="SM00490">
    <property type="entry name" value="HELICc"/>
    <property type="match status" value="1"/>
</dbReference>
<dbReference type="AlphaFoldDB" id="A0A926DNT0"/>
<dbReference type="InterPro" id="IPR014001">
    <property type="entry name" value="Helicase_ATP-bd"/>
</dbReference>
<dbReference type="SUPFAM" id="SSF52540">
    <property type="entry name" value="P-loop containing nucleoside triphosphate hydrolases"/>
    <property type="match status" value="2"/>
</dbReference>
<evidence type="ECO:0000256" key="10">
    <source>
        <dbReference type="ARBA" id="ARBA00023204"/>
    </source>
</evidence>
<evidence type="ECO:0000256" key="2">
    <source>
        <dbReference type="ARBA" id="ARBA00017846"/>
    </source>
</evidence>
<dbReference type="Gene3D" id="2.40.50.140">
    <property type="entry name" value="Nucleic acid-binding proteins"/>
    <property type="match status" value="1"/>
</dbReference>
<comment type="catalytic activity">
    <reaction evidence="14 15">
        <text>ATP + H2O = ADP + phosphate + H(+)</text>
        <dbReference type="Rhea" id="RHEA:13065"/>
        <dbReference type="ChEBI" id="CHEBI:15377"/>
        <dbReference type="ChEBI" id="CHEBI:15378"/>
        <dbReference type="ChEBI" id="CHEBI:30616"/>
        <dbReference type="ChEBI" id="CHEBI:43474"/>
        <dbReference type="ChEBI" id="CHEBI:456216"/>
        <dbReference type="EC" id="5.6.2.4"/>
    </reaction>
</comment>
<name>A0A926DNT0_9FIRM</name>
<dbReference type="CDD" id="cd04488">
    <property type="entry name" value="RecG_wedge_OBF"/>
    <property type="match status" value="1"/>
</dbReference>
<keyword evidence="11" id="KW-0413">Isomerase</keyword>
<evidence type="ECO:0000256" key="12">
    <source>
        <dbReference type="ARBA" id="ARBA00034617"/>
    </source>
</evidence>
<evidence type="ECO:0000313" key="18">
    <source>
        <dbReference type="EMBL" id="MBC8541348.1"/>
    </source>
</evidence>
<dbReference type="Pfam" id="PF00271">
    <property type="entry name" value="Helicase_C"/>
    <property type="match status" value="1"/>
</dbReference>
<comment type="similarity">
    <text evidence="1 15">Belongs to the helicase family. RecG subfamily.</text>
</comment>
<comment type="caution">
    <text evidence="18">The sequence shown here is derived from an EMBL/GenBank/DDBJ whole genome shotgun (WGS) entry which is preliminary data.</text>
</comment>
<evidence type="ECO:0000313" key="19">
    <source>
        <dbReference type="Proteomes" id="UP000611762"/>
    </source>
</evidence>
<dbReference type="GO" id="GO:0003677">
    <property type="term" value="F:DNA binding"/>
    <property type="evidence" value="ECO:0007669"/>
    <property type="project" value="UniProtKB-KW"/>
</dbReference>
<dbReference type="GO" id="GO:0016787">
    <property type="term" value="F:hydrolase activity"/>
    <property type="evidence" value="ECO:0007669"/>
    <property type="project" value="UniProtKB-KW"/>
</dbReference>
<dbReference type="Pfam" id="PF19833">
    <property type="entry name" value="RecG_dom3_C"/>
    <property type="match status" value="1"/>
</dbReference>
<evidence type="ECO:0000256" key="9">
    <source>
        <dbReference type="ARBA" id="ARBA00023172"/>
    </source>
</evidence>
<keyword evidence="9 15" id="KW-0233">DNA recombination</keyword>
<dbReference type="PANTHER" id="PTHR47964">
    <property type="entry name" value="ATP-DEPENDENT DNA HELICASE HOMOLOG RECG, CHLOROPLASTIC"/>
    <property type="match status" value="1"/>
</dbReference>
<accession>A0A926DNT0</accession>
<evidence type="ECO:0000256" key="8">
    <source>
        <dbReference type="ARBA" id="ARBA00023125"/>
    </source>
</evidence>
<dbReference type="NCBIfam" id="NF008168">
    <property type="entry name" value="PRK10917.2-2"/>
    <property type="match status" value="1"/>
</dbReference>
<evidence type="ECO:0000256" key="5">
    <source>
        <dbReference type="ARBA" id="ARBA00022801"/>
    </source>
</evidence>
<dbReference type="GO" id="GO:0005524">
    <property type="term" value="F:ATP binding"/>
    <property type="evidence" value="ECO:0007669"/>
    <property type="project" value="UniProtKB-KW"/>
</dbReference>
<evidence type="ECO:0000256" key="6">
    <source>
        <dbReference type="ARBA" id="ARBA00022806"/>
    </source>
</evidence>
<dbReference type="InterPro" id="IPR012340">
    <property type="entry name" value="NA-bd_OB-fold"/>
</dbReference>
<keyword evidence="4 15" id="KW-0227">DNA damage</keyword>
<dbReference type="SMART" id="SM00487">
    <property type="entry name" value="DEXDc"/>
    <property type="match status" value="1"/>
</dbReference>
<keyword evidence="6 15" id="KW-0347">Helicase</keyword>